<dbReference type="STRING" id="1810919.A0A3D8S411"/>
<dbReference type="EMBL" id="PVWQ01000005">
    <property type="protein sequence ID" value="RDW81029.1"/>
    <property type="molecule type" value="Genomic_DNA"/>
</dbReference>
<evidence type="ECO:0000256" key="4">
    <source>
        <dbReference type="SAM" id="MobiDB-lite"/>
    </source>
</evidence>
<evidence type="ECO:0008006" key="7">
    <source>
        <dbReference type="Google" id="ProtNLM"/>
    </source>
</evidence>
<evidence type="ECO:0000256" key="3">
    <source>
        <dbReference type="ARBA" id="ARBA00022840"/>
    </source>
</evidence>
<comment type="caution">
    <text evidence="5">The sequence shown here is derived from an EMBL/GenBank/DDBJ whole genome shotgun (WGS) entry which is preliminary data.</text>
</comment>
<protein>
    <recommendedName>
        <fullName evidence="7">ATP-grasp domain-containing protein</fullName>
    </recommendedName>
</protein>
<keyword evidence="2" id="KW-0547">Nucleotide-binding</keyword>
<evidence type="ECO:0000313" key="5">
    <source>
        <dbReference type="EMBL" id="RDW81029.1"/>
    </source>
</evidence>
<dbReference type="GO" id="GO:0016874">
    <property type="term" value="F:ligase activity"/>
    <property type="evidence" value="ECO:0007669"/>
    <property type="project" value="UniProtKB-KW"/>
</dbReference>
<keyword evidence="3" id="KW-0067">ATP-binding</keyword>
<dbReference type="OrthoDB" id="434648at2759"/>
<dbReference type="GeneID" id="38114956"/>
<proteinExistence type="predicted"/>
<dbReference type="Proteomes" id="UP000256690">
    <property type="component" value="Unassembled WGS sequence"/>
</dbReference>
<evidence type="ECO:0000256" key="2">
    <source>
        <dbReference type="ARBA" id="ARBA00022741"/>
    </source>
</evidence>
<accession>A0A3D8S411</accession>
<name>A0A3D8S411_9EURO</name>
<dbReference type="InterPro" id="IPR052032">
    <property type="entry name" value="ATP-dep_AA_Ligase"/>
</dbReference>
<dbReference type="RefSeq" id="XP_026604082.1">
    <property type="nucleotide sequence ID" value="XM_026746602.1"/>
</dbReference>
<dbReference type="PANTHER" id="PTHR43585:SF2">
    <property type="entry name" value="ATP-GRASP ENZYME FSQD"/>
    <property type="match status" value="1"/>
</dbReference>
<dbReference type="GO" id="GO:0005524">
    <property type="term" value="F:ATP binding"/>
    <property type="evidence" value="ECO:0007669"/>
    <property type="project" value="UniProtKB-KW"/>
</dbReference>
<feature type="region of interest" description="Disordered" evidence="4">
    <location>
        <begin position="143"/>
        <end position="162"/>
    </location>
</feature>
<keyword evidence="6" id="KW-1185">Reference proteome</keyword>
<keyword evidence="1" id="KW-0436">Ligase</keyword>
<organism evidence="5 6">
    <name type="scientific">Aspergillus mulundensis</name>
    <dbReference type="NCBI Taxonomy" id="1810919"/>
    <lineage>
        <taxon>Eukaryota</taxon>
        <taxon>Fungi</taxon>
        <taxon>Dikarya</taxon>
        <taxon>Ascomycota</taxon>
        <taxon>Pezizomycotina</taxon>
        <taxon>Eurotiomycetes</taxon>
        <taxon>Eurotiomycetidae</taxon>
        <taxon>Eurotiales</taxon>
        <taxon>Aspergillaceae</taxon>
        <taxon>Aspergillus</taxon>
        <taxon>Aspergillus subgen. Nidulantes</taxon>
    </lineage>
</organism>
<sequence length="200" mass="22384">MSSPGIKVECLLNVVKVSEYDALLTAVQHIARHAAYSRNNDTKPVDCWQTDVLIEEYCEGPEADCNFVLWKGEFLFFEVVVNFPCAGDNVAAGNFKETQLVFPSASPPEQQDVLRDSLLKSILHLGFHSGIFHVEARVRNSTHEYRPSPNDQGIDLHPRSEPAPSDASVFLIEINARPQGIWTHAQACFLTVLTSSRYRL</sequence>
<dbReference type="AlphaFoldDB" id="A0A3D8S411"/>
<gene>
    <name evidence="5" type="ORF">DSM5745_04586</name>
</gene>
<dbReference type="Gene3D" id="3.30.470.20">
    <property type="entry name" value="ATP-grasp fold, B domain"/>
    <property type="match status" value="1"/>
</dbReference>
<evidence type="ECO:0000313" key="6">
    <source>
        <dbReference type="Proteomes" id="UP000256690"/>
    </source>
</evidence>
<dbReference type="SUPFAM" id="SSF56059">
    <property type="entry name" value="Glutathione synthetase ATP-binding domain-like"/>
    <property type="match status" value="1"/>
</dbReference>
<evidence type="ECO:0000256" key="1">
    <source>
        <dbReference type="ARBA" id="ARBA00022598"/>
    </source>
</evidence>
<reference evidence="5 6" key="1">
    <citation type="journal article" date="2018" name="IMA Fungus">
        <title>IMA Genome-F 9: Draft genome sequence of Annulohypoxylon stygium, Aspergillus mulundensis, Berkeleyomyces basicola (syn. Thielaviopsis basicola), Ceratocystis smalleyi, two Cercospora beticola strains, Coleophoma cylindrospora, Fusarium fracticaudum, Phialophora cf. hyalina, and Morchella septimelata.</title>
        <authorList>
            <person name="Wingfield B.D."/>
            <person name="Bills G.F."/>
            <person name="Dong Y."/>
            <person name="Huang W."/>
            <person name="Nel W.J."/>
            <person name="Swalarsk-Parry B.S."/>
            <person name="Vaghefi N."/>
            <person name="Wilken P.M."/>
            <person name="An Z."/>
            <person name="de Beer Z.W."/>
            <person name="De Vos L."/>
            <person name="Chen L."/>
            <person name="Duong T.A."/>
            <person name="Gao Y."/>
            <person name="Hammerbacher A."/>
            <person name="Kikkert J.R."/>
            <person name="Li Y."/>
            <person name="Li H."/>
            <person name="Li K."/>
            <person name="Li Q."/>
            <person name="Liu X."/>
            <person name="Ma X."/>
            <person name="Naidoo K."/>
            <person name="Pethybridge S.J."/>
            <person name="Sun J."/>
            <person name="Steenkamp E.T."/>
            <person name="van der Nest M.A."/>
            <person name="van Wyk S."/>
            <person name="Wingfield M.J."/>
            <person name="Xiong C."/>
            <person name="Yue Q."/>
            <person name="Zhang X."/>
        </authorList>
    </citation>
    <scope>NUCLEOTIDE SEQUENCE [LARGE SCALE GENOMIC DNA]</scope>
    <source>
        <strain evidence="5 6">DSM 5745</strain>
    </source>
</reference>
<dbReference type="PANTHER" id="PTHR43585">
    <property type="entry name" value="FUMIPYRROLE BIOSYNTHESIS PROTEIN C"/>
    <property type="match status" value="1"/>
</dbReference>